<organism evidence="2 3">
    <name type="scientific">Nannocystis radixulma</name>
    <dbReference type="NCBI Taxonomy" id="2995305"/>
    <lineage>
        <taxon>Bacteria</taxon>
        <taxon>Pseudomonadati</taxon>
        <taxon>Myxococcota</taxon>
        <taxon>Polyangia</taxon>
        <taxon>Nannocystales</taxon>
        <taxon>Nannocystaceae</taxon>
        <taxon>Nannocystis</taxon>
    </lineage>
</organism>
<evidence type="ECO:0000256" key="1">
    <source>
        <dbReference type="SAM" id="MobiDB-lite"/>
    </source>
</evidence>
<proteinExistence type="predicted"/>
<keyword evidence="3" id="KW-1185">Reference proteome</keyword>
<dbReference type="EMBL" id="JAQNDN010000003">
    <property type="protein sequence ID" value="MDC0668039.1"/>
    <property type="molecule type" value="Genomic_DNA"/>
</dbReference>
<dbReference type="Proteomes" id="UP001217838">
    <property type="component" value="Unassembled WGS sequence"/>
</dbReference>
<protein>
    <submittedName>
        <fullName evidence="2">Uncharacterized protein</fullName>
    </submittedName>
</protein>
<sequence length="171" mass="18154">MLKITREQMDGFRQQSAHAFQERMAAHIGEQFPLLSTALGADTLTRVIEKGIASAALHGLVKEKDVCRLIELMCVVGEGRDAAPDDGWMNAILDHATPANFSARLEQLGALASQRLTKGEAAAGDPALQKEATAALSGADARPFDERAGIEDPVTPCPAGPAKKRLCSFSS</sequence>
<comment type="caution">
    <text evidence="2">The sequence shown here is derived from an EMBL/GenBank/DDBJ whole genome shotgun (WGS) entry which is preliminary data.</text>
</comment>
<feature type="region of interest" description="Disordered" evidence="1">
    <location>
        <begin position="121"/>
        <end position="161"/>
    </location>
</feature>
<gene>
    <name evidence="2" type="ORF">POL58_09840</name>
</gene>
<dbReference type="RefSeq" id="WP_271996747.1">
    <property type="nucleotide sequence ID" value="NZ_JAQNDN010000003.1"/>
</dbReference>
<evidence type="ECO:0000313" key="3">
    <source>
        <dbReference type="Proteomes" id="UP001217838"/>
    </source>
</evidence>
<accession>A0ABT5B3D1</accession>
<evidence type="ECO:0000313" key="2">
    <source>
        <dbReference type="EMBL" id="MDC0668039.1"/>
    </source>
</evidence>
<name>A0ABT5B3D1_9BACT</name>
<reference evidence="2 3" key="1">
    <citation type="submission" date="2022-11" db="EMBL/GenBank/DDBJ databases">
        <title>Minimal conservation of predation-associated metabolite biosynthetic gene clusters underscores biosynthetic potential of Myxococcota including descriptions for ten novel species: Archangium lansinium sp. nov., Myxococcus landrumus sp. nov., Nannocystis bai.</title>
        <authorList>
            <person name="Ahearne A."/>
            <person name="Stevens C."/>
            <person name="Dowd S."/>
        </authorList>
    </citation>
    <scope>NUCLEOTIDE SEQUENCE [LARGE SCALE GENOMIC DNA]</scope>
    <source>
        <strain evidence="2 3">NCELM</strain>
    </source>
</reference>